<feature type="binding site" evidence="8">
    <location>
        <position position="222"/>
    </location>
    <ligand>
        <name>NADP(+)</name>
        <dbReference type="ChEBI" id="CHEBI:58349"/>
    </ligand>
</feature>
<dbReference type="InterPro" id="IPR013708">
    <property type="entry name" value="Shikimate_DH-bd_N"/>
</dbReference>
<evidence type="ECO:0000256" key="7">
    <source>
        <dbReference type="ARBA" id="ARBA00049442"/>
    </source>
</evidence>
<dbReference type="Proteomes" id="UP000522333">
    <property type="component" value="Unassembled WGS sequence"/>
</dbReference>
<evidence type="ECO:0000256" key="1">
    <source>
        <dbReference type="ARBA" id="ARBA00004871"/>
    </source>
</evidence>
<evidence type="ECO:0000313" key="11">
    <source>
        <dbReference type="EMBL" id="NME51253.1"/>
    </source>
</evidence>
<dbReference type="NCBIfam" id="TIGR00507">
    <property type="entry name" value="aroE"/>
    <property type="match status" value="1"/>
</dbReference>
<comment type="caution">
    <text evidence="11">The sequence shown here is derived from an EMBL/GenBank/DDBJ whole genome shotgun (WGS) entry which is preliminary data.</text>
</comment>
<dbReference type="RefSeq" id="WP_168934715.1">
    <property type="nucleotide sequence ID" value="NZ_CAMDEI010000015.1"/>
</dbReference>
<dbReference type="CDD" id="cd01065">
    <property type="entry name" value="NAD_bind_Shikimate_DH"/>
    <property type="match status" value="1"/>
</dbReference>
<dbReference type="SUPFAM" id="SSF53223">
    <property type="entry name" value="Aminoacid dehydrogenase-like, N-terminal domain"/>
    <property type="match status" value="1"/>
</dbReference>
<dbReference type="EC" id="1.1.1.25" evidence="2 8"/>
<organism evidence="11 12">
    <name type="scientific">Desulfovibrio piger</name>
    <dbReference type="NCBI Taxonomy" id="901"/>
    <lineage>
        <taxon>Bacteria</taxon>
        <taxon>Pseudomonadati</taxon>
        <taxon>Thermodesulfobacteriota</taxon>
        <taxon>Desulfovibrionia</taxon>
        <taxon>Desulfovibrionales</taxon>
        <taxon>Desulfovibrionaceae</taxon>
        <taxon>Desulfovibrio</taxon>
    </lineage>
</organism>
<feature type="binding site" evidence="8">
    <location>
        <begin position="20"/>
        <end position="22"/>
    </location>
    <ligand>
        <name>shikimate</name>
        <dbReference type="ChEBI" id="CHEBI:36208"/>
    </ligand>
</feature>
<dbReference type="GO" id="GO:0050661">
    <property type="term" value="F:NADP binding"/>
    <property type="evidence" value="ECO:0007669"/>
    <property type="project" value="InterPro"/>
</dbReference>
<keyword evidence="6 8" id="KW-0057">Aromatic amino acid biosynthesis</keyword>
<evidence type="ECO:0000256" key="4">
    <source>
        <dbReference type="ARBA" id="ARBA00022857"/>
    </source>
</evidence>
<evidence type="ECO:0000256" key="5">
    <source>
        <dbReference type="ARBA" id="ARBA00023002"/>
    </source>
</evidence>
<dbReference type="EMBL" id="JABAFY010000003">
    <property type="protein sequence ID" value="NME51253.1"/>
    <property type="molecule type" value="Genomic_DNA"/>
</dbReference>
<dbReference type="InterPro" id="IPR011342">
    <property type="entry name" value="Shikimate_DH"/>
</dbReference>
<evidence type="ECO:0000256" key="3">
    <source>
        <dbReference type="ARBA" id="ARBA00022605"/>
    </source>
</evidence>
<dbReference type="AlphaFoldDB" id="A0A848CGC4"/>
<dbReference type="GO" id="GO:0019632">
    <property type="term" value="P:shikimate metabolic process"/>
    <property type="evidence" value="ECO:0007669"/>
    <property type="project" value="InterPro"/>
</dbReference>
<feature type="binding site" evidence="8">
    <location>
        <position position="83"/>
    </location>
    <ligand>
        <name>NADP(+)</name>
        <dbReference type="ChEBI" id="CHEBI:58349"/>
    </ligand>
</feature>
<dbReference type="HAMAP" id="MF_00222">
    <property type="entry name" value="Shikimate_DH_AroE"/>
    <property type="match status" value="1"/>
</dbReference>
<feature type="active site" description="Proton acceptor" evidence="8">
    <location>
        <position position="71"/>
    </location>
</feature>
<protein>
    <recommendedName>
        <fullName evidence="2 8">Shikimate dehydrogenase (NADP(+))</fullName>
        <shortName evidence="8">SDH</shortName>
        <ecNumber evidence="2 8">1.1.1.25</ecNumber>
    </recommendedName>
</protein>
<dbReference type="InterPro" id="IPR046346">
    <property type="entry name" value="Aminoacid_DH-like_N_sf"/>
</dbReference>
<dbReference type="PANTHER" id="PTHR21089">
    <property type="entry name" value="SHIKIMATE DEHYDROGENASE"/>
    <property type="match status" value="1"/>
</dbReference>
<dbReference type="GO" id="GO:0004764">
    <property type="term" value="F:shikimate 3-dehydrogenase (NADP+) activity"/>
    <property type="evidence" value="ECO:0007669"/>
    <property type="project" value="UniProtKB-UniRule"/>
</dbReference>
<evidence type="ECO:0000256" key="8">
    <source>
        <dbReference type="HAMAP-Rule" id="MF_00222"/>
    </source>
</evidence>
<dbReference type="Gene3D" id="3.40.50.720">
    <property type="entry name" value="NAD(P)-binding Rossmann-like Domain"/>
    <property type="match status" value="1"/>
</dbReference>
<feature type="binding site" evidence="8">
    <location>
        <position position="92"/>
    </location>
    <ligand>
        <name>shikimate</name>
        <dbReference type="ChEBI" id="CHEBI:36208"/>
    </ligand>
</feature>
<reference evidence="11 12" key="1">
    <citation type="submission" date="2020-04" db="EMBL/GenBank/DDBJ databases">
        <authorList>
            <person name="Hitch T.C.A."/>
            <person name="Wylensek D."/>
            <person name="Clavel T."/>
        </authorList>
    </citation>
    <scope>NUCLEOTIDE SEQUENCE [LARGE SCALE GENOMIC DNA]</scope>
    <source>
        <strain evidence="11 12">PG-251-APC-1</strain>
    </source>
</reference>
<name>A0A848CGC4_9BACT</name>
<keyword evidence="3 8" id="KW-0028">Amino-acid biosynthesis</keyword>
<dbReference type="GO" id="GO:0008652">
    <property type="term" value="P:amino acid biosynthetic process"/>
    <property type="evidence" value="ECO:0007669"/>
    <property type="project" value="UniProtKB-KW"/>
</dbReference>
<proteinExistence type="inferred from homology"/>
<dbReference type="InterPro" id="IPR022893">
    <property type="entry name" value="Shikimate_DH_fam"/>
</dbReference>
<comment type="subunit">
    <text evidence="8">Homodimer.</text>
</comment>
<keyword evidence="4 8" id="KW-0521">NADP</keyword>
<dbReference type="GO" id="GO:0009423">
    <property type="term" value="P:chorismate biosynthetic process"/>
    <property type="evidence" value="ECO:0007669"/>
    <property type="project" value="UniProtKB-UniRule"/>
</dbReference>
<feature type="binding site" evidence="8">
    <location>
        <position position="224"/>
    </location>
    <ligand>
        <name>shikimate</name>
        <dbReference type="ChEBI" id="CHEBI:36208"/>
    </ligand>
</feature>
<feature type="binding site" evidence="8">
    <location>
        <position position="252"/>
    </location>
    <ligand>
        <name>shikimate</name>
        <dbReference type="ChEBI" id="CHEBI:36208"/>
    </ligand>
</feature>
<dbReference type="Pfam" id="PF08501">
    <property type="entry name" value="Shikimate_dh_N"/>
    <property type="match status" value="1"/>
</dbReference>
<evidence type="ECO:0000259" key="9">
    <source>
        <dbReference type="Pfam" id="PF08501"/>
    </source>
</evidence>
<feature type="binding site" evidence="8">
    <location>
        <position position="245"/>
    </location>
    <ligand>
        <name>NADP(+)</name>
        <dbReference type="ChEBI" id="CHEBI:58349"/>
    </ligand>
</feature>
<dbReference type="Pfam" id="PF18317">
    <property type="entry name" value="SDH_C"/>
    <property type="match status" value="1"/>
</dbReference>
<dbReference type="InterPro" id="IPR041121">
    <property type="entry name" value="SDH_C"/>
</dbReference>
<evidence type="ECO:0000259" key="10">
    <source>
        <dbReference type="Pfam" id="PF18317"/>
    </source>
</evidence>
<feature type="domain" description="SDH C-terminal" evidence="10">
    <location>
        <begin position="245"/>
        <end position="268"/>
    </location>
</feature>
<evidence type="ECO:0000256" key="2">
    <source>
        <dbReference type="ARBA" id="ARBA00012962"/>
    </source>
</evidence>
<comment type="catalytic activity">
    <reaction evidence="7 8">
        <text>shikimate + NADP(+) = 3-dehydroshikimate + NADPH + H(+)</text>
        <dbReference type="Rhea" id="RHEA:17737"/>
        <dbReference type="ChEBI" id="CHEBI:15378"/>
        <dbReference type="ChEBI" id="CHEBI:16630"/>
        <dbReference type="ChEBI" id="CHEBI:36208"/>
        <dbReference type="ChEBI" id="CHEBI:57783"/>
        <dbReference type="ChEBI" id="CHEBI:58349"/>
        <dbReference type="EC" id="1.1.1.25"/>
    </reaction>
</comment>
<gene>
    <name evidence="8 11" type="primary">aroE</name>
    <name evidence="11" type="ORF">HF854_01645</name>
</gene>
<dbReference type="SUPFAM" id="SSF51735">
    <property type="entry name" value="NAD(P)-binding Rossmann-fold domains"/>
    <property type="match status" value="1"/>
</dbReference>
<dbReference type="PANTHER" id="PTHR21089:SF1">
    <property type="entry name" value="BIFUNCTIONAL 3-DEHYDROQUINATE DEHYDRATASE_SHIKIMATE DEHYDROGENASE, CHLOROPLASTIC"/>
    <property type="match status" value="1"/>
</dbReference>
<dbReference type="GO" id="GO:0005829">
    <property type="term" value="C:cytosol"/>
    <property type="evidence" value="ECO:0007669"/>
    <property type="project" value="TreeGrafter"/>
</dbReference>
<evidence type="ECO:0000313" key="12">
    <source>
        <dbReference type="Proteomes" id="UP000522333"/>
    </source>
</evidence>
<feature type="binding site" evidence="8">
    <location>
        <begin position="130"/>
        <end position="134"/>
    </location>
    <ligand>
        <name>NADP(+)</name>
        <dbReference type="ChEBI" id="CHEBI:58349"/>
    </ligand>
</feature>
<feature type="binding site" evidence="8">
    <location>
        <position position="107"/>
    </location>
    <ligand>
        <name>shikimate</name>
        <dbReference type="ChEBI" id="CHEBI:36208"/>
    </ligand>
</feature>
<dbReference type="UniPathway" id="UPA00053">
    <property type="reaction ID" value="UER00087"/>
</dbReference>
<accession>A0A848CGC4</accession>
<dbReference type="GO" id="GO:0009073">
    <property type="term" value="P:aromatic amino acid family biosynthetic process"/>
    <property type="evidence" value="ECO:0007669"/>
    <property type="project" value="UniProtKB-KW"/>
</dbReference>
<comment type="caution">
    <text evidence="8">Lacks conserved residue(s) required for the propagation of feature annotation.</text>
</comment>
<feature type="domain" description="Shikimate dehydrogenase substrate binding N-terminal" evidence="9">
    <location>
        <begin position="12"/>
        <end position="94"/>
    </location>
</feature>
<feature type="binding site" evidence="8">
    <location>
        <position position="67"/>
    </location>
    <ligand>
        <name>shikimate</name>
        <dbReference type="ChEBI" id="CHEBI:36208"/>
    </ligand>
</feature>
<comment type="similarity">
    <text evidence="8">Belongs to the shikimate dehydrogenase family.</text>
</comment>
<keyword evidence="5 8" id="KW-0560">Oxidoreductase</keyword>
<dbReference type="Gene3D" id="3.40.50.10860">
    <property type="entry name" value="Leucine Dehydrogenase, chain A, domain 1"/>
    <property type="match status" value="1"/>
</dbReference>
<comment type="pathway">
    <text evidence="1 8">Metabolic intermediate biosynthesis; chorismate biosynthesis; chorismate from D-erythrose 4-phosphate and phosphoenolpyruvate: step 4/7.</text>
</comment>
<dbReference type="InterPro" id="IPR036291">
    <property type="entry name" value="NAD(P)-bd_dom_sf"/>
</dbReference>
<sequence length="282" mass="30980">MSAFIPSSLYGVIGWPLAQSLSPLLHNTAFQALGIPAAYMLWELPPEKLPRFVDSMRLLGIRGCSVTLPHKVEILPLLDHRSERVELMGAANTLYWRDDRLCGENTDVTGFMHPLLERGLDPATPVLVLGAGGAARAVVCGLWLHGCRRIFVTTPSDRSHAPLVERFGVTAVPWAERYDVAASLLVNTTPLGMHGKAEDQSPYDFDRAPAPADGGVPVAYDIVYNPLRTLFLREAQARGWATISGLEMFFRQGEAQFRLWTGQDMPQAARLALEHQLGAARA</sequence>
<evidence type="ECO:0000256" key="6">
    <source>
        <dbReference type="ARBA" id="ARBA00023141"/>
    </source>
</evidence>
<comment type="function">
    <text evidence="8">Involved in the biosynthesis of the chorismate, which leads to the biosynthesis of aromatic amino acids. Catalyzes the reversible NADPH linked reduction of 3-dehydroshikimate (DHSA) to yield shikimate (SA).</text>
</comment>